<dbReference type="InterPro" id="IPR017475">
    <property type="entry name" value="EPS_sugar_tfrase"/>
</dbReference>
<comment type="similarity">
    <text evidence="2">Belongs to the bacterial sugar transferase family.</text>
</comment>
<feature type="transmembrane region" description="Helical" evidence="7">
    <location>
        <begin position="45"/>
        <end position="67"/>
    </location>
</feature>
<keyword evidence="5 7" id="KW-1133">Transmembrane helix</keyword>
<dbReference type="NCBIfam" id="TIGR03025">
    <property type="entry name" value="EPS_sugtrans"/>
    <property type="match status" value="1"/>
</dbReference>
<dbReference type="Proteomes" id="UP000095651">
    <property type="component" value="Unassembled WGS sequence"/>
</dbReference>
<evidence type="ECO:0000313" key="9">
    <source>
        <dbReference type="EMBL" id="CUO94629.1"/>
    </source>
</evidence>
<feature type="transmembrane region" description="Helical" evidence="7">
    <location>
        <begin position="279"/>
        <end position="299"/>
    </location>
</feature>
<evidence type="ECO:0000256" key="3">
    <source>
        <dbReference type="ARBA" id="ARBA00022679"/>
    </source>
</evidence>
<dbReference type="AlphaFoldDB" id="A0A174JBY3"/>
<proteinExistence type="inferred from homology"/>
<keyword evidence="4 7" id="KW-0812">Transmembrane</keyword>
<evidence type="ECO:0000256" key="1">
    <source>
        <dbReference type="ARBA" id="ARBA00004141"/>
    </source>
</evidence>
<keyword evidence="3 9" id="KW-0808">Transferase</keyword>
<dbReference type="GO" id="GO:0016020">
    <property type="term" value="C:membrane"/>
    <property type="evidence" value="ECO:0007669"/>
    <property type="project" value="UniProtKB-SubCell"/>
</dbReference>
<evidence type="ECO:0000313" key="10">
    <source>
        <dbReference type="Proteomes" id="UP000095651"/>
    </source>
</evidence>
<dbReference type="PANTHER" id="PTHR30576">
    <property type="entry name" value="COLANIC BIOSYNTHESIS UDP-GLUCOSE LIPID CARRIER TRANSFERASE"/>
    <property type="match status" value="1"/>
</dbReference>
<evidence type="ECO:0000256" key="5">
    <source>
        <dbReference type="ARBA" id="ARBA00022989"/>
    </source>
</evidence>
<reference evidence="9 10" key="1">
    <citation type="submission" date="2015-09" db="EMBL/GenBank/DDBJ databases">
        <authorList>
            <consortium name="Pathogen Informatics"/>
        </authorList>
    </citation>
    <scope>NUCLEOTIDE SEQUENCE [LARGE SCALE GENOMIC DNA]</scope>
    <source>
        <strain evidence="9 10">2789STDY5608850</strain>
    </source>
</reference>
<feature type="transmembrane region" description="Helical" evidence="7">
    <location>
        <begin position="79"/>
        <end position="99"/>
    </location>
</feature>
<feature type="transmembrane region" description="Helical" evidence="7">
    <location>
        <begin position="105"/>
        <end position="125"/>
    </location>
</feature>
<dbReference type="EC" id="2.7.8.6" evidence="9"/>
<feature type="domain" description="Bacterial sugar transferase" evidence="8">
    <location>
        <begin position="277"/>
        <end position="470"/>
    </location>
</feature>
<gene>
    <name evidence="9" type="primary">wcaJ_5</name>
    <name evidence="9" type="ORF">ERS852407_04504</name>
</gene>
<evidence type="ECO:0000259" key="8">
    <source>
        <dbReference type="Pfam" id="PF02397"/>
    </source>
</evidence>
<feature type="transmembrane region" description="Helical" evidence="7">
    <location>
        <begin position="12"/>
        <end position="33"/>
    </location>
</feature>
<dbReference type="EMBL" id="CYZE01000014">
    <property type="protein sequence ID" value="CUO94629.1"/>
    <property type="molecule type" value="Genomic_DNA"/>
</dbReference>
<evidence type="ECO:0000256" key="4">
    <source>
        <dbReference type="ARBA" id="ARBA00022692"/>
    </source>
</evidence>
<dbReference type="RefSeq" id="WP_055658537.1">
    <property type="nucleotide sequence ID" value="NZ_CABIXC010000014.1"/>
</dbReference>
<dbReference type="Pfam" id="PF02397">
    <property type="entry name" value="Bac_transf"/>
    <property type="match status" value="1"/>
</dbReference>
<keyword evidence="6 7" id="KW-0472">Membrane</keyword>
<dbReference type="GO" id="GO:0047360">
    <property type="term" value="F:undecaprenyl-phosphate galactose phosphotransferase activity"/>
    <property type="evidence" value="ECO:0007669"/>
    <property type="project" value="UniProtKB-EC"/>
</dbReference>
<evidence type="ECO:0000256" key="6">
    <source>
        <dbReference type="ARBA" id="ARBA00023136"/>
    </source>
</evidence>
<dbReference type="Gene3D" id="3.40.50.720">
    <property type="entry name" value="NAD(P)-binding Rossmann-like Domain"/>
    <property type="match status" value="1"/>
</dbReference>
<dbReference type="Pfam" id="PF13727">
    <property type="entry name" value="CoA_binding_3"/>
    <property type="match status" value="1"/>
</dbReference>
<evidence type="ECO:0000256" key="7">
    <source>
        <dbReference type="SAM" id="Phobius"/>
    </source>
</evidence>
<comment type="subcellular location">
    <subcellularLocation>
        <location evidence="1">Membrane</location>
        <topology evidence="1">Multi-pass membrane protein</topology>
    </subcellularLocation>
</comment>
<name>A0A174JBY3_9FIRM</name>
<protein>
    <submittedName>
        <fullName evidence="9">Exopolysaccharide biosynthesis polyprenyl glycosylphosphotransferase</fullName>
        <ecNumber evidence="9">2.7.8.6</ecNumber>
    </submittedName>
</protein>
<dbReference type="InterPro" id="IPR003362">
    <property type="entry name" value="Bact_transf"/>
</dbReference>
<sequence length="476" mass="54855">MYKKANLGWLKHWDFMILDLVCLQVAFISAYFIRHGVHLAYENKLYRNMAFVLFLIQVCVTFFGESFKNVLKRGYYKEFTATFKHVCQIILIAVFYLFATQTGEGYSRITLVLTGIIYMVISYIARILWKKYLKTKGVVGKGNRSLLIITSEEMMDIVIDNIRNNNYEGFQIIGISLLDADRVGETINDVPVVATMDNVEEYVCREWVDEVFLNLPKEIPLPRDLINHFIEMGITVHLKLIEMAKLEGEVQRVERLGSYTVLTSSINMASWKQAFYKRAMDIVGGLIGCIITGILYLIVAPCIYIKSPGPIFFSQVRVGKNGKRFKLYKFRSMYMDAEKRKKELMAQNRVKDGMMFKLDHDPRIIGGDKGIGGFIRKYSIDEFPQFWNVLKGDMSLVGTRPPTIDEWDKYELHHRVRLAIKPGITGMWQVSGRSDITDFEEVVRLDKEYITRWSLGLDVKIVMRTVGVVFGKSGAM</sequence>
<evidence type="ECO:0000256" key="2">
    <source>
        <dbReference type="ARBA" id="ARBA00006464"/>
    </source>
</evidence>
<organism evidence="9 10">
    <name type="scientific">Hungatella hathewayi</name>
    <dbReference type="NCBI Taxonomy" id="154046"/>
    <lineage>
        <taxon>Bacteria</taxon>
        <taxon>Bacillati</taxon>
        <taxon>Bacillota</taxon>
        <taxon>Clostridia</taxon>
        <taxon>Lachnospirales</taxon>
        <taxon>Lachnospiraceae</taxon>
        <taxon>Hungatella</taxon>
    </lineage>
</organism>
<accession>A0A174JBY3</accession>
<dbReference type="PANTHER" id="PTHR30576:SF10">
    <property type="entry name" value="SLL5057 PROTEIN"/>
    <property type="match status" value="1"/>
</dbReference>